<keyword evidence="2" id="KW-1185">Reference proteome</keyword>
<proteinExistence type="predicted"/>
<protein>
    <submittedName>
        <fullName evidence="1">Uncharacterized protein</fullName>
    </submittedName>
</protein>
<evidence type="ECO:0000313" key="2">
    <source>
        <dbReference type="Proteomes" id="UP000692954"/>
    </source>
</evidence>
<dbReference type="EMBL" id="CAJJDN010000066">
    <property type="protein sequence ID" value="CAD8096500.1"/>
    <property type="molecule type" value="Genomic_DNA"/>
</dbReference>
<gene>
    <name evidence="1" type="ORF">PSON_ATCC_30995.1.T0660194</name>
</gene>
<organism evidence="1 2">
    <name type="scientific">Paramecium sonneborni</name>
    <dbReference type="NCBI Taxonomy" id="65129"/>
    <lineage>
        <taxon>Eukaryota</taxon>
        <taxon>Sar</taxon>
        <taxon>Alveolata</taxon>
        <taxon>Ciliophora</taxon>
        <taxon>Intramacronucleata</taxon>
        <taxon>Oligohymenophorea</taxon>
        <taxon>Peniculida</taxon>
        <taxon>Parameciidae</taxon>
        <taxon>Paramecium</taxon>
    </lineage>
</organism>
<name>A0A8S1NXW1_9CILI</name>
<reference evidence="1" key="1">
    <citation type="submission" date="2021-01" db="EMBL/GenBank/DDBJ databases">
        <authorList>
            <consortium name="Genoscope - CEA"/>
            <person name="William W."/>
        </authorList>
    </citation>
    <scope>NUCLEOTIDE SEQUENCE</scope>
</reference>
<accession>A0A8S1NXW1</accession>
<evidence type="ECO:0000313" key="1">
    <source>
        <dbReference type="EMBL" id="CAD8096500.1"/>
    </source>
</evidence>
<dbReference type="AlphaFoldDB" id="A0A8S1NXW1"/>
<comment type="caution">
    <text evidence="1">The sequence shown here is derived from an EMBL/GenBank/DDBJ whole genome shotgun (WGS) entry which is preliminary data.</text>
</comment>
<sequence length="199" mass="23678">MQNHINFEFANEEQKTSRIESPKKFIRNRKNSENLGKFLKYKLINAKILFEKIQKYFEQKQEIKNQELVENLYIIINSLFIEDNSQQFVEFTLLKINDICVIKGKLKKVIGKYTVINEEQQSQMMDYIGQQIWKCSQSIVELIKMIVQKKTNSQFNDNENEVIKCLSKQQYFLEDKQKEILGYLLMKSLTGQNCLNIKV</sequence>
<dbReference type="Proteomes" id="UP000692954">
    <property type="component" value="Unassembled WGS sequence"/>
</dbReference>